<reference evidence="3" key="1">
    <citation type="submission" date="2018-02" db="EMBL/GenBank/DDBJ databases">
        <authorList>
            <person name="Moore K."/>
            <person name="Momper L."/>
        </authorList>
    </citation>
    <scope>NUCLEOTIDE SEQUENCE [LARGE SCALE GENOMIC DNA]</scope>
    <source>
        <strain evidence="3">ULC18</strain>
    </source>
</reference>
<feature type="region of interest" description="Disordered" evidence="1">
    <location>
        <begin position="402"/>
        <end position="448"/>
    </location>
</feature>
<proteinExistence type="predicted"/>
<evidence type="ECO:0000313" key="3">
    <source>
        <dbReference type="Proteomes" id="UP000239576"/>
    </source>
</evidence>
<dbReference type="Proteomes" id="UP000239576">
    <property type="component" value="Unassembled WGS sequence"/>
</dbReference>
<dbReference type="AlphaFoldDB" id="A0A2T1DWB2"/>
<sequence length="448" mass="47686">MKTLYDSSQPSASQHSQRKFYQRLLALITLTLMPVSVFANALQAFAIPQSATIADLKPESGSGVPAIRMDQKQRPAPASKNQTINLQFQNSIPRQSILVVGGQRSQVHVRFDHPADPLLQIGPGDSATEYLFPCAIHGAATIGWKAMNRNSRGCTSVIAKSGRGPSAMNLPKATGYQLGLASDKSLQAKNPAGSFQYCSVLEEAGSGWGFSDSTDGTTNPCQKAIEECKSNGVAGSCEVATLGEEPLETQELMAFVQCSGNIVFPAKGSGQSMVDSELKTLHQEARYINGKSCFINVYHPGDVAISPASDDVTLIQLQPLNSGSIEVSVLVGSVDIVSVDRQHSLRLQKGNKYQSGENIIKPIDCPKTLGSGSMQSFLNPALWAGAPGISSQLAEYKQKFCATGGSPERPTEPPTGINIPFPLPRPIHRGNDGRGNNGGGNNLLIPLR</sequence>
<protein>
    <submittedName>
        <fullName evidence="2">Uncharacterized protein</fullName>
    </submittedName>
</protein>
<dbReference type="OrthoDB" id="560999at2"/>
<evidence type="ECO:0000256" key="1">
    <source>
        <dbReference type="SAM" id="MobiDB-lite"/>
    </source>
</evidence>
<reference evidence="2 3" key="2">
    <citation type="submission" date="2018-03" db="EMBL/GenBank/DDBJ databases">
        <title>The ancient ancestry and fast evolution of plastids.</title>
        <authorList>
            <person name="Moore K.R."/>
            <person name="Magnabosco C."/>
            <person name="Momper L."/>
            <person name="Gold D.A."/>
            <person name="Bosak T."/>
            <person name="Fournier G.P."/>
        </authorList>
    </citation>
    <scope>NUCLEOTIDE SEQUENCE [LARGE SCALE GENOMIC DNA]</scope>
    <source>
        <strain evidence="2 3">ULC18</strain>
    </source>
</reference>
<dbReference type="RefSeq" id="WP_106259572.1">
    <property type="nucleotide sequence ID" value="NZ_CAWNSW010000111.1"/>
</dbReference>
<accession>A0A2T1DWB2</accession>
<gene>
    <name evidence="2" type="ORF">C7B82_25445</name>
</gene>
<organism evidence="2 3">
    <name type="scientific">Stenomitos frigidus ULC18</name>
    <dbReference type="NCBI Taxonomy" id="2107698"/>
    <lineage>
        <taxon>Bacteria</taxon>
        <taxon>Bacillati</taxon>
        <taxon>Cyanobacteriota</taxon>
        <taxon>Cyanophyceae</taxon>
        <taxon>Leptolyngbyales</taxon>
        <taxon>Leptolyngbyaceae</taxon>
        <taxon>Stenomitos</taxon>
    </lineage>
</organism>
<keyword evidence="3" id="KW-1185">Reference proteome</keyword>
<comment type="caution">
    <text evidence="2">The sequence shown here is derived from an EMBL/GenBank/DDBJ whole genome shotgun (WGS) entry which is preliminary data.</text>
</comment>
<name>A0A2T1DWB2_9CYAN</name>
<evidence type="ECO:0000313" key="2">
    <source>
        <dbReference type="EMBL" id="PSB24759.1"/>
    </source>
</evidence>
<dbReference type="EMBL" id="PVWK01000140">
    <property type="protein sequence ID" value="PSB24759.1"/>
    <property type="molecule type" value="Genomic_DNA"/>
</dbReference>